<evidence type="ECO:0000313" key="3">
    <source>
        <dbReference type="Proteomes" id="UP001528411"/>
    </source>
</evidence>
<gene>
    <name evidence="2" type="ORF">PN838_13910</name>
</gene>
<protein>
    <submittedName>
        <fullName evidence="2">Uncharacterized protein</fullName>
    </submittedName>
</protein>
<comment type="caution">
    <text evidence="2">The sequence shown here is derived from an EMBL/GenBank/DDBJ whole genome shotgun (WGS) entry which is preliminary data.</text>
</comment>
<sequence>MYKAVSRILVLAMMLVSFAGQALTYNAAQFCETNEDTHSLSDNLTVITSNDLPASDVDNPADCCDVECCDLDCICIANACSSVAYFSTEHISTKTQLSDEMTYLQQFEQPNSVASLLYRPPIFTS</sequence>
<reference evidence="2 3" key="1">
    <citation type="submission" date="2023-01" db="EMBL/GenBank/DDBJ databases">
        <title>Psychrosphaera sp. nov., isolated from marine algae.</title>
        <authorList>
            <person name="Bayburt H."/>
            <person name="Choi B.J."/>
            <person name="Kim J.M."/>
            <person name="Choi D.G."/>
            <person name="Jeon C.O."/>
        </authorList>
    </citation>
    <scope>NUCLEOTIDE SEQUENCE [LARGE SCALE GENOMIC DNA]</scope>
    <source>
        <strain evidence="2 3">G1-22</strain>
    </source>
</reference>
<dbReference type="EMBL" id="JAQOMS010000002">
    <property type="protein sequence ID" value="MDC2889670.1"/>
    <property type="molecule type" value="Genomic_DNA"/>
</dbReference>
<dbReference type="Proteomes" id="UP001528411">
    <property type="component" value="Unassembled WGS sequence"/>
</dbReference>
<feature type="chain" id="PRO_5046037348" evidence="1">
    <location>
        <begin position="23"/>
        <end position="125"/>
    </location>
</feature>
<keyword evidence="1" id="KW-0732">Signal</keyword>
<organism evidence="2 3">
    <name type="scientific">Psychrosphaera algicola</name>
    <dbReference type="NCBI Taxonomy" id="3023714"/>
    <lineage>
        <taxon>Bacteria</taxon>
        <taxon>Pseudomonadati</taxon>
        <taxon>Pseudomonadota</taxon>
        <taxon>Gammaproteobacteria</taxon>
        <taxon>Alteromonadales</taxon>
        <taxon>Pseudoalteromonadaceae</taxon>
        <taxon>Psychrosphaera</taxon>
    </lineage>
</organism>
<proteinExistence type="predicted"/>
<evidence type="ECO:0000256" key="1">
    <source>
        <dbReference type="SAM" id="SignalP"/>
    </source>
</evidence>
<accession>A0ABT5FG73</accession>
<dbReference type="RefSeq" id="WP_272181056.1">
    <property type="nucleotide sequence ID" value="NZ_JAQOMS010000002.1"/>
</dbReference>
<feature type="signal peptide" evidence="1">
    <location>
        <begin position="1"/>
        <end position="22"/>
    </location>
</feature>
<keyword evidence="3" id="KW-1185">Reference proteome</keyword>
<name>A0ABT5FG73_9GAMM</name>
<evidence type="ECO:0000313" key="2">
    <source>
        <dbReference type="EMBL" id="MDC2889670.1"/>
    </source>
</evidence>